<evidence type="ECO:0000313" key="3">
    <source>
        <dbReference type="EMBL" id="KAK3281669.1"/>
    </source>
</evidence>
<evidence type="ECO:0000313" key="4">
    <source>
        <dbReference type="Proteomes" id="UP001190700"/>
    </source>
</evidence>
<dbReference type="GO" id="GO:0004386">
    <property type="term" value="F:helicase activity"/>
    <property type="evidence" value="ECO:0007669"/>
    <property type="project" value="InterPro"/>
</dbReference>
<keyword evidence="4" id="KW-1185">Reference proteome</keyword>
<dbReference type="CDD" id="cd20404">
    <property type="entry name" value="Tudor_Agenet_AtEML-like"/>
    <property type="match status" value="1"/>
</dbReference>
<name>A0AAE0GNZ4_9CHLO</name>
<dbReference type="AlphaFoldDB" id="A0AAE0GNZ4"/>
<dbReference type="PANTHER" id="PTHR10887:SF495">
    <property type="entry name" value="HELICASE SENATAXIN ISOFORM X1-RELATED"/>
    <property type="match status" value="1"/>
</dbReference>
<proteinExistence type="predicted"/>
<dbReference type="Gene3D" id="2.30.30.140">
    <property type="match status" value="1"/>
</dbReference>
<dbReference type="SUPFAM" id="SSF52540">
    <property type="entry name" value="P-loop containing nucleoside triphosphate hydrolases"/>
    <property type="match status" value="1"/>
</dbReference>
<dbReference type="EMBL" id="LGRX02003755">
    <property type="protein sequence ID" value="KAK3281669.1"/>
    <property type="molecule type" value="Genomic_DNA"/>
</dbReference>
<feature type="compositionally biased region" description="Basic and acidic residues" evidence="1">
    <location>
        <begin position="254"/>
        <end position="269"/>
    </location>
</feature>
<evidence type="ECO:0000259" key="2">
    <source>
        <dbReference type="Pfam" id="PF13086"/>
    </source>
</evidence>
<protein>
    <recommendedName>
        <fullName evidence="2">DNA2/NAM7 helicase helicase domain-containing protein</fullName>
    </recommendedName>
</protein>
<reference evidence="3 4" key="1">
    <citation type="journal article" date="2015" name="Genome Biol. Evol.">
        <title>Comparative Genomics of a Bacterivorous Green Alga Reveals Evolutionary Causalities and Consequences of Phago-Mixotrophic Mode of Nutrition.</title>
        <authorList>
            <person name="Burns J.A."/>
            <person name="Paasch A."/>
            <person name="Narechania A."/>
            <person name="Kim E."/>
        </authorList>
    </citation>
    <scope>NUCLEOTIDE SEQUENCE [LARGE SCALE GENOMIC DNA]</scope>
    <source>
        <strain evidence="3 4">PLY_AMNH</strain>
    </source>
</reference>
<feature type="domain" description="DNA2/NAM7 helicase helicase" evidence="2">
    <location>
        <begin position="755"/>
        <end position="828"/>
    </location>
</feature>
<feature type="compositionally biased region" description="Basic and acidic residues" evidence="1">
    <location>
        <begin position="221"/>
        <end position="230"/>
    </location>
</feature>
<dbReference type="Proteomes" id="UP001190700">
    <property type="component" value="Unassembled WGS sequence"/>
</dbReference>
<accession>A0AAE0GNZ4</accession>
<dbReference type="InterPro" id="IPR045055">
    <property type="entry name" value="DNA2/NAM7-like"/>
</dbReference>
<sequence length="828" mass="92220">MGEVVGVGQRIEIYWPDEDSWFPGTLVDQRNEDGKVLSKVEYDDGDEETLNLADEKYRLLTDSGRGDANLHVDSSSDDEDLGTKRARPAKRAAVLNSDSDDSDEGQAQQKQRKTVDDGKPPQKQRKKEAPTSNPRGASRPNDESDDEDDIFFAPRVQQGGAVSAGKISDEDDETDLAAREKQRPPRDSVVSTRIQKKKPVVEQNKKPSARSMVMNASGVRDAGKSVGKADTHKRKPKASAAGSKETEGIPSSYESKEQKRPKERRKETDQEVFLENLELDKKRGQLFSKLGQHLREAVHQSADNPDGTLQVPHAMHKVCRHLPTLFMLGAKRGRGFMNAIIKTIVQLRSLPSLTIFLEAWVAMKRNRKYESVKTLYYHFREVTEVLAFCPDPVFGLRALDMVNSQCFQPSYQEFVSIDARKYLVKQINFLVMESLEEIKSSIERPRQGCVFQVKLVLNDSKLNTDYKRQKVACRYLDGDLDDRDKERLSRGDVVLITQDRSWEPPEVDEMMKDGPEKDEQLQQKSRSLVAAEVKEVFGRRDAFSMQLLQPLNGAKSGMVITVIRGPSKVTYERQVKALRMLTTHGFRNKHMQEALLSVRQPDRRDLDDTFNKGTRRIWDEAQAMEETKLNSDQEQAVRLGTSGQGITLIQGPPGTGKTTSALRIIIMWLHSTAQHAGTPNILVTGFSNVAVDNIWSGLRERDINALRVRGSGGAVCGATTVAGADASVRGGVQLDGTIQHAVMNHPKTATAAMLRHNKRSEEANVIEKEIQNEVINRAAVVCATCMTAGSDLLNTSTFTHVLLDEATQSTEAASLVPIVNGSHTLVLI</sequence>
<dbReference type="Pfam" id="PF13086">
    <property type="entry name" value="AAA_11"/>
    <property type="match status" value="2"/>
</dbReference>
<dbReference type="Gene3D" id="3.40.50.300">
    <property type="entry name" value="P-loop containing nucleotide triphosphate hydrolases"/>
    <property type="match status" value="1"/>
</dbReference>
<dbReference type="InterPro" id="IPR041677">
    <property type="entry name" value="DNA2/NAM7_AAA_11"/>
</dbReference>
<dbReference type="PANTHER" id="PTHR10887">
    <property type="entry name" value="DNA2/NAM7 HELICASE FAMILY"/>
    <property type="match status" value="1"/>
</dbReference>
<gene>
    <name evidence="3" type="ORF">CYMTET_10548</name>
</gene>
<feature type="non-terminal residue" evidence="3">
    <location>
        <position position="828"/>
    </location>
</feature>
<dbReference type="InterPro" id="IPR027417">
    <property type="entry name" value="P-loop_NTPase"/>
</dbReference>
<feature type="region of interest" description="Disordered" evidence="1">
    <location>
        <begin position="62"/>
        <end position="269"/>
    </location>
</feature>
<feature type="domain" description="DNA2/NAM7 helicase helicase" evidence="2">
    <location>
        <begin position="628"/>
        <end position="708"/>
    </location>
</feature>
<organism evidence="3 4">
    <name type="scientific">Cymbomonas tetramitiformis</name>
    <dbReference type="NCBI Taxonomy" id="36881"/>
    <lineage>
        <taxon>Eukaryota</taxon>
        <taxon>Viridiplantae</taxon>
        <taxon>Chlorophyta</taxon>
        <taxon>Pyramimonadophyceae</taxon>
        <taxon>Pyramimonadales</taxon>
        <taxon>Pyramimonadaceae</taxon>
        <taxon>Cymbomonas</taxon>
    </lineage>
</organism>
<evidence type="ECO:0000256" key="1">
    <source>
        <dbReference type="SAM" id="MobiDB-lite"/>
    </source>
</evidence>
<feature type="compositionally biased region" description="Basic and acidic residues" evidence="1">
    <location>
        <begin position="176"/>
        <end position="186"/>
    </location>
</feature>
<comment type="caution">
    <text evidence="3">The sequence shown here is derived from an EMBL/GenBank/DDBJ whole genome shotgun (WGS) entry which is preliminary data.</text>
</comment>